<feature type="chain" id="PRO_5017035366" evidence="1">
    <location>
        <begin position="26"/>
        <end position="105"/>
    </location>
</feature>
<protein>
    <submittedName>
        <fullName evidence="2">Uncharacterized protein</fullName>
    </submittedName>
</protein>
<organism evidence="2 3">
    <name type="scientific">Lentinus brumalis</name>
    <dbReference type="NCBI Taxonomy" id="2498619"/>
    <lineage>
        <taxon>Eukaryota</taxon>
        <taxon>Fungi</taxon>
        <taxon>Dikarya</taxon>
        <taxon>Basidiomycota</taxon>
        <taxon>Agaricomycotina</taxon>
        <taxon>Agaricomycetes</taxon>
        <taxon>Polyporales</taxon>
        <taxon>Polyporaceae</taxon>
        <taxon>Lentinus</taxon>
    </lineage>
</organism>
<gene>
    <name evidence="2" type="ORF">OH76DRAFT_178032</name>
</gene>
<evidence type="ECO:0000313" key="2">
    <source>
        <dbReference type="EMBL" id="RDX41815.1"/>
    </source>
</evidence>
<dbReference type="Proteomes" id="UP000256964">
    <property type="component" value="Unassembled WGS sequence"/>
</dbReference>
<keyword evidence="3" id="KW-1185">Reference proteome</keyword>
<keyword evidence="1" id="KW-0732">Signal</keyword>
<dbReference type="AlphaFoldDB" id="A0A371CNE6"/>
<name>A0A371CNE6_9APHY</name>
<evidence type="ECO:0000313" key="3">
    <source>
        <dbReference type="Proteomes" id="UP000256964"/>
    </source>
</evidence>
<reference evidence="2 3" key="1">
    <citation type="journal article" date="2018" name="Biotechnol. Biofuels">
        <title>Integrative visual omics of the white-rot fungus Polyporus brumalis exposes the biotechnological potential of its oxidative enzymes for delignifying raw plant biomass.</title>
        <authorList>
            <person name="Miyauchi S."/>
            <person name="Rancon A."/>
            <person name="Drula E."/>
            <person name="Hage H."/>
            <person name="Chaduli D."/>
            <person name="Favel A."/>
            <person name="Grisel S."/>
            <person name="Henrissat B."/>
            <person name="Herpoel-Gimbert I."/>
            <person name="Ruiz-Duenas F.J."/>
            <person name="Chevret D."/>
            <person name="Hainaut M."/>
            <person name="Lin J."/>
            <person name="Wang M."/>
            <person name="Pangilinan J."/>
            <person name="Lipzen A."/>
            <person name="Lesage-Meessen L."/>
            <person name="Navarro D."/>
            <person name="Riley R."/>
            <person name="Grigoriev I.V."/>
            <person name="Zhou S."/>
            <person name="Raouche S."/>
            <person name="Rosso M.N."/>
        </authorList>
    </citation>
    <scope>NUCLEOTIDE SEQUENCE [LARGE SCALE GENOMIC DNA]</scope>
    <source>
        <strain evidence="2 3">BRFM 1820</strain>
    </source>
</reference>
<evidence type="ECO:0000256" key="1">
    <source>
        <dbReference type="SAM" id="SignalP"/>
    </source>
</evidence>
<feature type="signal peptide" evidence="1">
    <location>
        <begin position="1"/>
        <end position="25"/>
    </location>
</feature>
<sequence length="105" mass="11571">MHYPTRGLPPVKTLTALALLCSARAAGSHSRYVRTYQFPRVAVSGLIIDYTDLPHTDIHVKTLSAKQVMMTPCNHSGKFFPESVNLPLRSRLALDWCSASQDSSA</sequence>
<dbReference type="EMBL" id="KZ857500">
    <property type="protein sequence ID" value="RDX41815.1"/>
    <property type="molecule type" value="Genomic_DNA"/>
</dbReference>
<proteinExistence type="predicted"/>
<accession>A0A371CNE6</accession>